<accession>A0A166R674</accession>
<dbReference type="GO" id="GO:0016491">
    <property type="term" value="F:oxidoreductase activity"/>
    <property type="evidence" value="ECO:0007669"/>
    <property type="project" value="UniProtKB-KW"/>
</dbReference>
<dbReference type="CDD" id="cd05233">
    <property type="entry name" value="SDR_c"/>
    <property type="match status" value="1"/>
</dbReference>
<dbReference type="InterPro" id="IPR036291">
    <property type="entry name" value="NAD(P)-bd_dom_sf"/>
</dbReference>
<gene>
    <name evidence="3" type="ORF">FIBSPDRAFT_817956</name>
</gene>
<name>A0A166R674_9AGAM</name>
<protein>
    <submittedName>
        <fullName evidence="3">NAD(P)-binding protein</fullName>
    </submittedName>
</protein>
<evidence type="ECO:0000256" key="1">
    <source>
        <dbReference type="ARBA" id="ARBA00006484"/>
    </source>
</evidence>
<keyword evidence="4" id="KW-1185">Reference proteome</keyword>
<evidence type="ECO:0000256" key="2">
    <source>
        <dbReference type="ARBA" id="ARBA00023002"/>
    </source>
</evidence>
<dbReference type="Proteomes" id="UP000076532">
    <property type="component" value="Unassembled WGS sequence"/>
</dbReference>
<dbReference type="Gene3D" id="3.40.50.720">
    <property type="entry name" value="NAD(P)-binding Rossmann-like Domain"/>
    <property type="match status" value="1"/>
</dbReference>
<dbReference type="STRING" id="436010.A0A166R674"/>
<evidence type="ECO:0000313" key="4">
    <source>
        <dbReference type="Proteomes" id="UP000076532"/>
    </source>
</evidence>
<dbReference type="AlphaFoldDB" id="A0A166R674"/>
<comment type="similarity">
    <text evidence="1">Belongs to the short-chain dehydrogenases/reductases (SDR) family.</text>
</comment>
<dbReference type="SUPFAM" id="SSF51735">
    <property type="entry name" value="NAD(P)-binding Rossmann-fold domains"/>
    <property type="match status" value="1"/>
</dbReference>
<dbReference type="OrthoDB" id="10253736at2759"/>
<dbReference type="InterPro" id="IPR002347">
    <property type="entry name" value="SDR_fam"/>
</dbReference>
<dbReference type="PRINTS" id="PR00081">
    <property type="entry name" value="GDHRDH"/>
</dbReference>
<sequence>MDLGLKGVHVLITGASGGIGLETASLFIDITAHGANVTLHCNSNPVAITALMEMHGRDRVHCVMANLAEEDKVEKIFYWSSVQFGPVQILIVLHGIWPKEDVPLVDMSLSQWSNTLQTNLTSSFLVCREYLRALSNPDTSAALKENASIVLIGSTAGKFGEAGHADYAVSKGAMMSGLVKSLAVELPKIAPRGRVNCIAPGWVNTPLAAEALQNPRMAYKALATTPLKKVATKKDIANQIAWIASNTVSGHVTGEVIMVAGGMEGRLLNTYEEVMSA</sequence>
<dbReference type="EMBL" id="KV417506">
    <property type="protein sequence ID" value="KZP27951.1"/>
    <property type="molecule type" value="Genomic_DNA"/>
</dbReference>
<keyword evidence="2" id="KW-0560">Oxidoreductase</keyword>
<dbReference type="Pfam" id="PF13561">
    <property type="entry name" value="adh_short_C2"/>
    <property type="match status" value="1"/>
</dbReference>
<reference evidence="3 4" key="1">
    <citation type="journal article" date="2016" name="Mol. Biol. Evol.">
        <title>Comparative Genomics of Early-Diverging Mushroom-Forming Fungi Provides Insights into the Origins of Lignocellulose Decay Capabilities.</title>
        <authorList>
            <person name="Nagy L.G."/>
            <person name="Riley R."/>
            <person name="Tritt A."/>
            <person name="Adam C."/>
            <person name="Daum C."/>
            <person name="Floudas D."/>
            <person name="Sun H."/>
            <person name="Yadav J.S."/>
            <person name="Pangilinan J."/>
            <person name="Larsson K.H."/>
            <person name="Matsuura K."/>
            <person name="Barry K."/>
            <person name="Labutti K."/>
            <person name="Kuo R."/>
            <person name="Ohm R.A."/>
            <person name="Bhattacharya S.S."/>
            <person name="Shirouzu T."/>
            <person name="Yoshinaga Y."/>
            <person name="Martin F.M."/>
            <person name="Grigoriev I.V."/>
            <person name="Hibbett D.S."/>
        </authorList>
    </citation>
    <scope>NUCLEOTIDE SEQUENCE [LARGE SCALE GENOMIC DNA]</scope>
    <source>
        <strain evidence="3 4">CBS 109695</strain>
    </source>
</reference>
<dbReference type="PANTHER" id="PTHR24321">
    <property type="entry name" value="DEHYDROGENASES, SHORT CHAIN"/>
    <property type="match status" value="1"/>
</dbReference>
<dbReference type="PANTHER" id="PTHR24321:SF8">
    <property type="entry name" value="ESTRADIOL 17-BETA-DEHYDROGENASE 8-RELATED"/>
    <property type="match status" value="1"/>
</dbReference>
<proteinExistence type="inferred from homology"/>
<organism evidence="3 4">
    <name type="scientific">Athelia psychrophila</name>
    <dbReference type="NCBI Taxonomy" id="1759441"/>
    <lineage>
        <taxon>Eukaryota</taxon>
        <taxon>Fungi</taxon>
        <taxon>Dikarya</taxon>
        <taxon>Basidiomycota</taxon>
        <taxon>Agaricomycotina</taxon>
        <taxon>Agaricomycetes</taxon>
        <taxon>Agaricomycetidae</taxon>
        <taxon>Atheliales</taxon>
        <taxon>Atheliaceae</taxon>
        <taxon>Athelia</taxon>
    </lineage>
</organism>
<evidence type="ECO:0000313" key="3">
    <source>
        <dbReference type="EMBL" id="KZP27951.1"/>
    </source>
</evidence>